<dbReference type="PANTHER" id="PTHR37817:SF1">
    <property type="entry name" value="N-ACETYLTRANSFERASE EIS"/>
    <property type="match status" value="1"/>
</dbReference>
<keyword evidence="3" id="KW-1185">Reference proteome</keyword>
<keyword evidence="2" id="KW-0808">Transferase</keyword>
<feature type="domain" description="N-acetyltransferase" evidence="1">
    <location>
        <begin position="4"/>
        <end position="152"/>
    </location>
</feature>
<dbReference type="InterPro" id="IPR016181">
    <property type="entry name" value="Acyl_CoA_acyltransferase"/>
</dbReference>
<protein>
    <submittedName>
        <fullName evidence="2">GNAT family N-acetyltransferase</fullName>
    </submittedName>
</protein>
<evidence type="ECO:0000313" key="3">
    <source>
        <dbReference type="Proteomes" id="UP000266482"/>
    </source>
</evidence>
<dbReference type="Pfam" id="PF17668">
    <property type="entry name" value="Acetyltransf_17"/>
    <property type="match status" value="1"/>
</dbReference>
<dbReference type="InterPro" id="IPR051554">
    <property type="entry name" value="Acetyltransferase_Eis"/>
</dbReference>
<dbReference type="PANTHER" id="PTHR37817">
    <property type="entry name" value="N-ACETYLTRANSFERASE EIS"/>
    <property type="match status" value="1"/>
</dbReference>
<evidence type="ECO:0000313" key="2">
    <source>
        <dbReference type="EMBL" id="RIX50937.1"/>
    </source>
</evidence>
<dbReference type="InterPro" id="IPR036527">
    <property type="entry name" value="SCP2_sterol-bd_dom_sf"/>
</dbReference>
<dbReference type="EMBL" id="QXQA01000012">
    <property type="protein sequence ID" value="RIX50937.1"/>
    <property type="molecule type" value="Genomic_DNA"/>
</dbReference>
<dbReference type="PROSITE" id="PS51186">
    <property type="entry name" value="GNAT"/>
    <property type="match status" value="1"/>
</dbReference>
<dbReference type="SUPFAM" id="SSF55729">
    <property type="entry name" value="Acyl-CoA N-acyltransferases (Nat)"/>
    <property type="match status" value="1"/>
</dbReference>
<dbReference type="Gene3D" id="3.30.1050.10">
    <property type="entry name" value="SCP2 sterol-binding domain"/>
    <property type="match status" value="1"/>
</dbReference>
<dbReference type="OrthoDB" id="9768284at2"/>
<organism evidence="2 3">
    <name type="scientific">Paenibacillus nanensis</name>
    <dbReference type="NCBI Taxonomy" id="393251"/>
    <lineage>
        <taxon>Bacteria</taxon>
        <taxon>Bacillati</taxon>
        <taxon>Bacillota</taxon>
        <taxon>Bacilli</taxon>
        <taxon>Bacillales</taxon>
        <taxon>Paenibacillaceae</taxon>
        <taxon>Paenibacillus</taxon>
    </lineage>
</organism>
<dbReference type="Gene3D" id="3.40.630.30">
    <property type="match status" value="2"/>
</dbReference>
<proteinExistence type="predicted"/>
<dbReference type="GO" id="GO:0030649">
    <property type="term" value="P:aminoglycoside antibiotic catabolic process"/>
    <property type="evidence" value="ECO:0007669"/>
    <property type="project" value="TreeGrafter"/>
</dbReference>
<name>A0A3A1UQX3_9BACL</name>
<dbReference type="InterPro" id="IPR000182">
    <property type="entry name" value="GNAT_dom"/>
</dbReference>
<dbReference type="CDD" id="cd04301">
    <property type="entry name" value="NAT_SF"/>
    <property type="match status" value="1"/>
</dbReference>
<gene>
    <name evidence="2" type="ORF">D3P08_17730</name>
</gene>
<dbReference type="Proteomes" id="UP000266482">
    <property type="component" value="Unassembled WGS sequence"/>
</dbReference>
<dbReference type="AlphaFoldDB" id="A0A3A1UQX3"/>
<sequence length="395" mass="45792">MSNVRIGRLGDEHFQESMKLAQFAFQYTRTEQQLEEIRVRIEEEPSERWGVFVDGQLAAQAAVLELSTYIGGKVFAMGGVAAVSTWPEHRRQGYVAKMLVHLLERMRERGQTVSFLSPFAFAFYRKYGWETYTEHKTYTIQTRQLPVRKPYKGRFERLYDYNSLQALYETYASKFNGTLRRSELWWKHRIPMRKPGQIAVYRDSQGEAQGYLIYEVKEQQLTVHEFVYLTSEAYEAIWSFIGQHDSMIEKVTMTVPMNDRLTDMIADPRIKQEIVPYFMARIVDVEAFLGAYPFLASGSADRVCLDITDEHAPWNNGCFELLIGESGQAEAKRLTGERPVEETVKMGIGTLTSMLLSYRNASDLSFLNRIGGDMEAINRLQNRIPERMTYLPDFF</sequence>
<dbReference type="SUPFAM" id="SSF55718">
    <property type="entry name" value="SCP-like"/>
    <property type="match status" value="1"/>
</dbReference>
<reference evidence="2 3" key="1">
    <citation type="submission" date="2018-09" db="EMBL/GenBank/DDBJ databases">
        <title>Paenibacillus aracenensis nov. sp. isolated from a cave in southern Spain.</title>
        <authorList>
            <person name="Jurado V."/>
            <person name="Gutierrez-Patricio S."/>
            <person name="Gonzalez-Pimentel J.L."/>
            <person name="Miller A.Z."/>
            <person name="Laiz L."/>
            <person name="Saiz-Jimenez C."/>
        </authorList>
    </citation>
    <scope>NUCLEOTIDE SEQUENCE [LARGE SCALE GENOMIC DNA]</scope>
    <source>
        <strain evidence="2 3">DSM 22867</strain>
    </source>
</reference>
<dbReference type="Pfam" id="PF13530">
    <property type="entry name" value="SCP2_2"/>
    <property type="match status" value="1"/>
</dbReference>
<evidence type="ECO:0000259" key="1">
    <source>
        <dbReference type="PROSITE" id="PS51186"/>
    </source>
</evidence>
<dbReference type="InterPro" id="IPR041380">
    <property type="entry name" value="Acetyltransf_17"/>
</dbReference>
<dbReference type="Pfam" id="PF13527">
    <property type="entry name" value="Acetyltransf_9"/>
    <property type="match status" value="1"/>
</dbReference>
<dbReference type="GO" id="GO:0034069">
    <property type="term" value="F:aminoglycoside N-acetyltransferase activity"/>
    <property type="evidence" value="ECO:0007669"/>
    <property type="project" value="TreeGrafter"/>
</dbReference>
<dbReference type="InterPro" id="IPR025559">
    <property type="entry name" value="Eis_dom"/>
</dbReference>
<dbReference type="RefSeq" id="WP_119601054.1">
    <property type="nucleotide sequence ID" value="NZ_QXQA01000012.1"/>
</dbReference>
<accession>A0A3A1UQX3</accession>
<comment type="caution">
    <text evidence="2">The sequence shown here is derived from an EMBL/GenBank/DDBJ whole genome shotgun (WGS) entry which is preliminary data.</text>
</comment>